<name>A0A8I3A8E1_9AGAM</name>
<feature type="repeat" description="TPR" evidence="3">
    <location>
        <begin position="264"/>
        <end position="297"/>
    </location>
</feature>
<dbReference type="EMBL" id="JAGFBS010000014">
    <property type="protein sequence ID" value="KAG6375631.1"/>
    <property type="molecule type" value="Genomic_DNA"/>
</dbReference>
<reference evidence="6" key="1">
    <citation type="submission" date="2021-03" db="EMBL/GenBank/DDBJ databases">
        <title>Evolutionary innovations through gain and loss of genes in the ectomycorrhizal Boletales.</title>
        <authorList>
            <person name="Wu G."/>
            <person name="Miyauchi S."/>
            <person name="Morin E."/>
            <person name="Yang Z.-L."/>
            <person name="Xu J."/>
            <person name="Martin F.M."/>
        </authorList>
    </citation>
    <scope>NUCLEOTIDE SEQUENCE</scope>
    <source>
        <strain evidence="6">BR01</strain>
    </source>
</reference>
<dbReference type="Pfam" id="PF13432">
    <property type="entry name" value="TPR_16"/>
    <property type="match status" value="1"/>
</dbReference>
<evidence type="ECO:0000313" key="7">
    <source>
        <dbReference type="Proteomes" id="UP000683000"/>
    </source>
</evidence>
<feature type="repeat" description="TPR" evidence="3">
    <location>
        <begin position="631"/>
        <end position="664"/>
    </location>
</feature>
<dbReference type="SMART" id="SM00028">
    <property type="entry name" value="TPR"/>
    <property type="match status" value="9"/>
</dbReference>
<dbReference type="OrthoDB" id="343875at2759"/>
<dbReference type="Pfam" id="PF13181">
    <property type="entry name" value="TPR_8"/>
    <property type="match status" value="1"/>
</dbReference>
<dbReference type="Gene3D" id="1.25.40.10">
    <property type="entry name" value="Tetratricopeptide repeat domain"/>
    <property type="match status" value="3"/>
</dbReference>
<evidence type="ECO:0000256" key="5">
    <source>
        <dbReference type="SAM" id="MobiDB-lite"/>
    </source>
</evidence>
<keyword evidence="4" id="KW-0175">Coiled coil</keyword>
<evidence type="ECO:0000256" key="1">
    <source>
        <dbReference type="ARBA" id="ARBA00022737"/>
    </source>
</evidence>
<evidence type="ECO:0000256" key="3">
    <source>
        <dbReference type="PROSITE-ProRule" id="PRU00339"/>
    </source>
</evidence>
<dbReference type="AlphaFoldDB" id="A0A8I3A8E1"/>
<dbReference type="PANTHER" id="PTHR14027">
    <property type="entry name" value="RNA POLYMERASE-ASSOCIATED PROTEIN CTR9"/>
    <property type="match status" value="1"/>
</dbReference>
<feature type="compositionally biased region" description="Basic residues" evidence="5">
    <location>
        <begin position="1126"/>
        <end position="1135"/>
    </location>
</feature>
<evidence type="ECO:0008006" key="8">
    <source>
        <dbReference type="Google" id="ProtNLM"/>
    </source>
</evidence>
<feature type="coiled-coil region" evidence="4">
    <location>
        <begin position="597"/>
        <end position="624"/>
    </location>
</feature>
<accession>A0A8I3A8E1</accession>
<dbReference type="Proteomes" id="UP000683000">
    <property type="component" value="Unassembled WGS sequence"/>
</dbReference>
<keyword evidence="1" id="KW-0677">Repeat</keyword>
<evidence type="ECO:0000256" key="2">
    <source>
        <dbReference type="ARBA" id="ARBA00022803"/>
    </source>
</evidence>
<keyword evidence="7" id="KW-1185">Reference proteome</keyword>
<dbReference type="GO" id="GO:0000993">
    <property type="term" value="F:RNA polymerase II complex binding"/>
    <property type="evidence" value="ECO:0007669"/>
    <property type="project" value="TreeGrafter"/>
</dbReference>
<feature type="region of interest" description="Disordered" evidence="5">
    <location>
        <begin position="1057"/>
        <end position="1167"/>
    </location>
</feature>
<evidence type="ECO:0000313" key="6">
    <source>
        <dbReference type="EMBL" id="KAG6375631.1"/>
    </source>
</evidence>
<keyword evidence="2 3" id="KW-0802">TPR repeat</keyword>
<proteinExistence type="predicted"/>
<feature type="compositionally biased region" description="Acidic residues" evidence="5">
    <location>
        <begin position="1108"/>
        <end position="1121"/>
    </location>
</feature>
<sequence>MYNDLDVCQSVYISIDRAGCGAVSGPSWGPHPFSASAFGSDVFPPPAWPQVARLPDSKRRRDSVSPLFSLWLLYDILAIMDDSTNGTGRSIDIELGGQEVITIDLDNLDPNPDDVLDLLKEGQCRVSVWAKLAGEYWRRGYLSAAERIAHSAIESLTANGATAQSPPIYALLANIQIAHAQRAPKLILPDAREDKLTGVRSKEEYYRDAAQYLNAGERAAAEGGEGVGGTLAFLTRGIQQLATRSMDDSMRSFEGVLAEKPTNIVALLGKARILYARRGYPQALKLFQQVLQLNPSCVPDPRIGIGLCLWAMDHKAKAKAAWQRSLEVNPSEWAAQLLLGLESINASKAGSQTEQERTQAFLVGTKYIEKAFNANQKSAAAANALCELFLRKNNLKRALKLAERTVQFADTLTLLTDGNLRAARALHAEGSIKEATKYYTTATEGQPKHILGAIGMAQMQILNDEVAAAIHTLDTLIQSPNPQRSVEATVMLASLRAHPRPGVSSADVAQEKLKARELFDRVTKAIELDDARANGHAIGSSRATTALNDDMEMHVEIARLWQEDNAERTTKAFRDASRVSAASSHAEPRLLNNLGALQHMEGNLDEARTTYEDALTKAATLSAEDGEAMSTSILYNLARVYEDSGEHAIAKEAYDKLLSRHPEYVDAKIRQAQMLVNLGQPNDAHELLKQALATQNTSLNLRAFYTSFLLQHNVKGAKDFVFATLKDHERHDVYSLCAAGWIIYAQSRDSRDPNPKMVEERKRNFQRAVEAYHKALQLDPLCAVAAQGLAIAVAEDALGTLSGQLPVSAAEDAQRRLKNSREALDVFAKIRETLNDGSVYVNMGHCYYARDEFDRAIESYETASVKFYDGQNVPVLMCLCRSWYAKATKEQTSVAMNIALKYAQTALHLQPSDKAIVYNIAMIEQKTAELMFGLGPAKRTLKDLEWSIAQANHAQRIFASLAADTSSFLPYSVELADQRRKYGESMLRRADEHLTAQKEFEAEAHARLEAARQKRQEEKQRQEALERAKMEELRIQAEKLAEERRIAREQALEWTREVQMESDEERERKSKRSSKKTKVEAESGDEGATLSEPKKRRKGKLKRSGEQGGEENEQLFSDDEVDSKPAKKRGVKKRVVRDDEDQETTGGPRKKQFKSKEYIDTDDEEMS</sequence>
<dbReference type="InterPro" id="IPR019734">
    <property type="entry name" value="TPR_rpt"/>
</dbReference>
<dbReference type="PANTHER" id="PTHR14027:SF2">
    <property type="entry name" value="RNA POLYMERASE-ASSOCIATED PROTEIN CTR9 HOMOLOG"/>
    <property type="match status" value="1"/>
</dbReference>
<dbReference type="PROSITE" id="PS50005">
    <property type="entry name" value="TPR"/>
    <property type="match status" value="2"/>
</dbReference>
<dbReference type="InterPro" id="IPR031101">
    <property type="entry name" value="Ctr9"/>
</dbReference>
<dbReference type="GO" id="GO:0006368">
    <property type="term" value="P:transcription elongation by RNA polymerase II"/>
    <property type="evidence" value="ECO:0007669"/>
    <property type="project" value="TreeGrafter"/>
</dbReference>
<dbReference type="GO" id="GO:0006355">
    <property type="term" value="P:regulation of DNA-templated transcription"/>
    <property type="evidence" value="ECO:0007669"/>
    <property type="project" value="InterPro"/>
</dbReference>
<protein>
    <recommendedName>
        <fullName evidence="8">RNA polymerase II-associated protein</fullName>
    </recommendedName>
</protein>
<feature type="coiled-coil region" evidence="4">
    <location>
        <begin position="1001"/>
        <end position="1057"/>
    </location>
</feature>
<organism evidence="6 7">
    <name type="scientific">Boletus reticuloceps</name>
    <dbReference type="NCBI Taxonomy" id="495285"/>
    <lineage>
        <taxon>Eukaryota</taxon>
        <taxon>Fungi</taxon>
        <taxon>Dikarya</taxon>
        <taxon>Basidiomycota</taxon>
        <taxon>Agaricomycotina</taxon>
        <taxon>Agaricomycetes</taxon>
        <taxon>Agaricomycetidae</taxon>
        <taxon>Boletales</taxon>
        <taxon>Boletineae</taxon>
        <taxon>Boletaceae</taxon>
        <taxon>Boletoideae</taxon>
        <taxon>Boletus</taxon>
    </lineage>
</organism>
<dbReference type="GO" id="GO:0016593">
    <property type="term" value="C:Cdc73/Paf1 complex"/>
    <property type="evidence" value="ECO:0007669"/>
    <property type="project" value="TreeGrafter"/>
</dbReference>
<comment type="caution">
    <text evidence="6">The sequence shown here is derived from an EMBL/GenBank/DDBJ whole genome shotgun (WGS) entry which is preliminary data.</text>
</comment>
<evidence type="ECO:0000256" key="4">
    <source>
        <dbReference type="SAM" id="Coils"/>
    </source>
</evidence>
<gene>
    <name evidence="6" type="ORF">JVT61DRAFT_3199</name>
</gene>
<dbReference type="SUPFAM" id="SSF48452">
    <property type="entry name" value="TPR-like"/>
    <property type="match status" value="4"/>
</dbReference>
<dbReference type="InterPro" id="IPR011990">
    <property type="entry name" value="TPR-like_helical_dom_sf"/>
</dbReference>